<dbReference type="EMBL" id="LYMM01000073">
    <property type="protein sequence ID" value="PNU02498.1"/>
    <property type="molecule type" value="Genomic_DNA"/>
</dbReference>
<comment type="caution">
    <text evidence="1">The sequence shown here is derived from an EMBL/GenBank/DDBJ whole genome shotgun (WGS) entry which is preliminary data.</text>
</comment>
<proteinExistence type="predicted"/>
<gene>
    <name evidence="1" type="ORF">A8V01_08940</name>
</gene>
<name>A0A2K2FUR0_9SPHN</name>
<organism evidence="1 2">
    <name type="scientific">Novosphingobium guangzhouense</name>
    <dbReference type="NCBI Taxonomy" id="1850347"/>
    <lineage>
        <taxon>Bacteria</taxon>
        <taxon>Pseudomonadati</taxon>
        <taxon>Pseudomonadota</taxon>
        <taxon>Alphaproteobacteria</taxon>
        <taxon>Sphingomonadales</taxon>
        <taxon>Sphingomonadaceae</taxon>
        <taxon>Novosphingobium</taxon>
    </lineage>
</organism>
<evidence type="ECO:0000313" key="1">
    <source>
        <dbReference type="EMBL" id="PNU02498.1"/>
    </source>
</evidence>
<dbReference type="AlphaFoldDB" id="A0A2K2FUR0"/>
<protein>
    <submittedName>
        <fullName evidence="1">Uncharacterized protein</fullName>
    </submittedName>
</protein>
<reference evidence="1 2" key="1">
    <citation type="submission" date="2016-05" db="EMBL/GenBank/DDBJ databases">
        <title>Complete genome sequence of Novosphingobium guangzhouense SA925(T).</title>
        <authorList>
            <person name="Sha S."/>
        </authorList>
    </citation>
    <scope>NUCLEOTIDE SEQUENCE [LARGE SCALE GENOMIC DNA]</scope>
    <source>
        <strain evidence="1 2">SA925</strain>
    </source>
</reference>
<dbReference type="Proteomes" id="UP000236327">
    <property type="component" value="Unassembled WGS sequence"/>
</dbReference>
<evidence type="ECO:0000313" key="2">
    <source>
        <dbReference type="Proteomes" id="UP000236327"/>
    </source>
</evidence>
<sequence>MLPDKAPLVEERNGMVAVWDGDEADPGGILMSAGAAIDTGFALLAEGARQSGGLIQPVRSTIGIEIAEEVDEDVAARLVLNLDGAPIAIEINATNVAEIAAALGAISREIG</sequence>
<accession>A0A2K2FUR0</accession>
<keyword evidence="2" id="KW-1185">Reference proteome</keyword>